<accession>Q24CX9</accession>
<dbReference type="RefSeq" id="XP_001025874.1">
    <property type="nucleotide sequence ID" value="XM_001025874.1"/>
</dbReference>
<evidence type="ECO:0000256" key="1">
    <source>
        <dbReference type="SAM" id="SignalP"/>
    </source>
</evidence>
<name>Q24CX9_TETTS</name>
<feature type="chain" id="PRO_5004202071" description="Transmembrane protein" evidence="1">
    <location>
        <begin position="17"/>
        <end position="148"/>
    </location>
</feature>
<dbReference type="AlphaFoldDB" id="Q24CX9"/>
<gene>
    <name evidence="2" type="ORF">TTHERM_00713220</name>
</gene>
<reference evidence="3" key="1">
    <citation type="journal article" date="2006" name="PLoS Biol.">
        <title>Macronuclear genome sequence of the ciliate Tetrahymena thermophila, a model eukaryote.</title>
        <authorList>
            <person name="Eisen J.A."/>
            <person name="Coyne R.S."/>
            <person name="Wu M."/>
            <person name="Wu D."/>
            <person name="Thiagarajan M."/>
            <person name="Wortman J.R."/>
            <person name="Badger J.H."/>
            <person name="Ren Q."/>
            <person name="Amedeo P."/>
            <person name="Jones K.M."/>
            <person name="Tallon L.J."/>
            <person name="Delcher A.L."/>
            <person name="Salzberg S.L."/>
            <person name="Silva J.C."/>
            <person name="Haas B.J."/>
            <person name="Majoros W.H."/>
            <person name="Farzad M."/>
            <person name="Carlton J.M."/>
            <person name="Smith R.K. Jr."/>
            <person name="Garg J."/>
            <person name="Pearlman R.E."/>
            <person name="Karrer K.M."/>
            <person name="Sun L."/>
            <person name="Manning G."/>
            <person name="Elde N.C."/>
            <person name="Turkewitz A.P."/>
            <person name="Asai D.J."/>
            <person name="Wilkes D.E."/>
            <person name="Wang Y."/>
            <person name="Cai H."/>
            <person name="Collins K."/>
            <person name="Stewart B.A."/>
            <person name="Lee S.R."/>
            <person name="Wilamowska K."/>
            <person name="Weinberg Z."/>
            <person name="Ruzzo W.L."/>
            <person name="Wloga D."/>
            <person name="Gaertig J."/>
            <person name="Frankel J."/>
            <person name="Tsao C.-C."/>
            <person name="Gorovsky M.A."/>
            <person name="Keeling P.J."/>
            <person name="Waller R.F."/>
            <person name="Patron N.J."/>
            <person name="Cherry J.M."/>
            <person name="Stover N.A."/>
            <person name="Krieger C.J."/>
            <person name="del Toro C."/>
            <person name="Ryder H.F."/>
            <person name="Williamson S.C."/>
            <person name="Barbeau R.A."/>
            <person name="Hamilton E.P."/>
            <person name="Orias E."/>
        </authorList>
    </citation>
    <scope>NUCLEOTIDE SEQUENCE [LARGE SCALE GENOMIC DNA]</scope>
    <source>
        <strain evidence="3">SB210</strain>
    </source>
</reference>
<feature type="signal peptide" evidence="1">
    <location>
        <begin position="1"/>
        <end position="16"/>
    </location>
</feature>
<evidence type="ECO:0000313" key="3">
    <source>
        <dbReference type="Proteomes" id="UP000009168"/>
    </source>
</evidence>
<keyword evidence="1" id="KW-0732">Signal</keyword>
<organism evidence="2 3">
    <name type="scientific">Tetrahymena thermophila (strain SB210)</name>
    <dbReference type="NCBI Taxonomy" id="312017"/>
    <lineage>
        <taxon>Eukaryota</taxon>
        <taxon>Sar</taxon>
        <taxon>Alveolata</taxon>
        <taxon>Ciliophora</taxon>
        <taxon>Intramacronucleata</taxon>
        <taxon>Oligohymenophorea</taxon>
        <taxon>Hymenostomatida</taxon>
        <taxon>Tetrahymenina</taxon>
        <taxon>Tetrahymenidae</taxon>
        <taxon>Tetrahymena</taxon>
    </lineage>
</organism>
<dbReference type="KEGG" id="tet:TTHERM_00713220"/>
<dbReference type="EMBL" id="GG662338">
    <property type="protein sequence ID" value="EAS05629.1"/>
    <property type="molecule type" value="Genomic_DNA"/>
</dbReference>
<dbReference type="InParanoid" id="Q24CX9"/>
<dbReference type="Proteomes" id="UP000009168">
    <property type="component" value="Unassembled WGS sequence"/>
</dbReference>
<evidence type="ECO:0008006" key="4">
    <source>
        <dbReference type="Google" id="ProtNLM"/>
    </source>
</evidence>
<dbReference type="GeneID" id="7837455"/>
<sequence length="148" mass="15788">MKIIAIIALLAVTASASLLEDKCFMNAAGKTVFTVANTLKEITSIENLDQYETILAQVAELKAAYTMCNIQDKIPNTSVSKILQNLGVGDLLLSKCTQDLGGFFLIVSSIIEDHSNIPTDIVGVIAAALMGKSAYGDCGQFIAFLKQL</sequence>
<dbReference type="HOGENOM" id="CLU_1762494_0_0_1"/>
<proteinExistence type="predicted"/>
<keyword evidence="3" id="KW-1185">Reference proteome</keyword>
<protein>
    <recommendedName>
        <fullName evidence="4">Transmembrane protein</fullName>
    </recommendedName>
</protein>
<evidence type="ECO:0000313" key="2">
    <source>
        <dbReference type="EMBL" id="EAS05629.1"/>
    </source>
</evidence>